<dbReference type="OrthoDB" id="9797716at2"/>
<dbReference type="InterPro" id="IPR001845">
    <property type="entry name" value="HTH_ArsR_DNA-bd_dom"/>
</dbReference>
<dbReference type="EMBL" id="SJOP01000003">
    <property type="protein sequence ID" value="TCC14001.1"/>
    <property type="molecule type" value="Genomic_DNA"/>
</dbReference>
<dbReference type="InterPro" id="IPR011991">
    <property type="entry name" value="ArsR-like_HTH"/>
</dbReference>
<dbReference type="PROSITE" id="PS50987">
    <property type="entry name" value="HTH_ARSR_2"/>
    <property type="match status" value="1"/>
</dbReference>
<dbReference type="GO" id="GO:0003700">
    <property type="term" value="F:DNA-binding transcription factor activity"/>
    <property type="evidence" value="ECO:0007669"/>
    <property type="project" value="InterPro"/>
</dbReference>
<dbReference type="GO" id="GO:0097063">
    <property type="term" value="F:cadmium ion sensor activity"/>
    <property type="evidence" value="ECO:0007669"/>
    <property type="project" value="TreeGrafter"/>
</dbReference>
<protein>
    <submittedName>
        <fullName evidence="2">Transcriptional regulator</fullName>
    </submittedName>
</protein>
<accession>A0A4R0HSQ9</accession>
<dbReference type="SUPFAM" id="SSF46785">
    <property type="entry name" value="Winged helix' DNA-binding domain"/>
    <property type="match status" value="1"/>
</dbReference>
<dbReference type="InterPro" id="IPR052543">
    <property type="entry name" value="HTH_Metal-responsive_Reg"/>
</dbReference>
<keyword evidence="3" id="KW-1185">Reference proteome</keyword>
<dbReference type="PANTHER" id="PTHR39168">
    <property type="entry name" value="TRANSCRIPTIONAL REGULATOR-RELATED"/>
    <property type="match status" value="1"/>
</dbReference>
<comment type="caution">
    <text evidence="2">The sequence shown here is derived from an EMBL/GenBank/DDBJ whole genome shotgun (WGS) entry which is preliminary data.</text>
</comment>
<dbReference type="InterPro" id="IPR036388">
    <property type="entry name" value="WH-like_DNA-bd_sf"/>
</dbReference>
<evidence type="ECO:0000313" key="2">
    <source>
        <dbReference type="EMBL" id="TCC14001.1"/>
    </source>
</evidence>
<sequence length="213" mass="23749">MLCALMDNSRLTASQLAITAGLSPQSTSNHLAKLIHCRVVAFDKIGRNRYYRLYNSLIAQAIESMMVATYADNNFQERLKPSGFKKMCYARTCYDHIAGHVGVAIYEHLCQQKVLETAEGNLAISTVGDTWFSTHLGIDVNALSHSRRALVIPCMDWSEQSYHLSGELGAQLFSALLNKRFILKTNEARILTITPAGKAFLQRSLGIHNIDDE</sequence>
<evidence type="ECO:0000259" key="1">
    <source>
        <dbReference type="PROSITE" id="PS50987"/>
    </source>
</evidence>
<dbReference type="SMART" id="SM00418">
    <property type="entry name" value="HTH_ARSR"/>
    <property type="match status" value="1"/>
</dbReference>
<dbReference type="Gene3D" id="1.10.10.10">
    <property type="entry name" value="Winged helix-like DNA-binding domain superfamily/Winged helix DNA-binding domain"/>
    <property type="match status" value="1"/>
</dbReference>
<dbReference type="CDD" id="cd00090">
    <property type="entry name" value="HTH_ARSR"/>
    <property type="match status" value="1"/>
</dbReference>
<dbReference type="Proteomes" id="UP000291793">
    <property type="component" value="Unassembled WGS sequence"/>
</dbReference>
<name>A0A4R0HSQ9_9ENTR</name>
<dbReference type="AlphaFoldDB" id="A0A4R0HSQ9"/>
<gene>
    <name evidence="2" type="ORF">E0L21_04350</name>
</gene>
<organism evidence="2 3">
    <name type="scientific">Kosakonia quasisacchari</name>
    <dbReference type="NCBI Taxonomy" id="2529380"/>
    <lineage>
        <taxon>Bacteria</taxon>
        <taxon>Pseudomonadati</taxon>
        <taxon>Pseudomonadota</taxon>
        <taxon>Gammaproteobacteria</taxon>
        <taxon>Enterobacterales</taxon>
        <taxon>Enterobacteriaceae</taxon>
        <taxon>Kosakonia</taxon>
    </lineage>
</organism>
<dbReference type="GO" id="GO:0010288">
    <property type="term" value="P:response to lead ion"/>
    <property type="evidence" value="ECO:0007669"/>
    <property type="project" value="TreeGrafter"/>
</dbReference>
<dbReference type="GO" id="GO:0046686">
    <property type="term" value="P:response to cadmium ion"/>
    <property type="evidence" value="ECO:0007669"/>
    <property type="project" value="TreeGrafter"/>
</dbReference>
<dbReference type="PANTHER" id="PTHR39168:SF1">
    <property type="entry name" value="TRANSCRIPTIONAL REGULATORY PROTEIN"/>
    <property type="match status" value="1"/>
</dbReference>
<reference evidence="2 3" key="1">
    <citation type="submission" date="2019-02" db="EMBL/GenBank/DDBJ databases">
        <title>The draft genome of Kosakonia quasisacchari strain WCHKQ120001.</title>
        <authorList>
            <person name="Wang C."/>
            <person name="Feng Y."/>
            <person name="Zong Z."/>
        </authorList>
    </citation>
    <scope>NUCLEOTIDE SEQUENCE [LARGE SCALE GENOMIC DNA]</scope>
    <source>
        <strain evidence="2 3">WCHKQ120001</strain>
    </source>
</reference>
<proteinExistence type="predicted"/>
<evidence type="ECO:0000313" key="3">
    <source>
        <dbReference type="Proteomes" id="UP000291793"/>
    </source>
</evidence>
<feature type="domain" description="HTH arsR-type" evidence="1">
    <location>
        <begin position="1"/>
        <end position="73"/>
    </location>
</feature>
<dbReference type="InterPro" id="IPR036390">
    <property type="entry name" value="WH_DNA-bd_sf"/>
</dbReference>
<dbReference type="GO" id="GO:0032791">
    <property type="term" value="F:lead ion binding"/>
    <property type="evidence" value="ECO:0007669"/>
    <property type="project" value="TreeGrafter"/>
</dbReference>
<dbReference type="GO" id="GO:0003677">
    <property type="term" value="F:DNA binding"/>
    <property type="evidence" value="ECO:0007669"/>
    <property type="project" value="TreeGrafter"/>
</dbReference>